<sequence length="364" mass="43860">ELKQVILRNTEEISGVLDKKIEQMKKEFKEEQKIFQAEMEETISRMEQKVAEGVEDTNKKEQECKSRVVQLWENIRRIEDNAQEKTHEIGREMNGLEQRITQNKTRIEEIETRTRTGQEVYMRNEENNIDIEKLKEELRKEMENWKNLQVQMGQNRIVSYTGQNLTHKFDGRINKIHPVVFIKMIKLKLKYIVDIDEIKEMIRENMEREGAIWFEGKEHENQSVGEFERKFLGYFWGDYAQNRVREKLYFGKYNEYKNNTLSRYALQLYATAKYLTPPMPEQEIVLYISRHFKHEISESLAIHNITDMDQLCVYLNRIEQNTNNTYVQQNISNPTRNINRQTEHNTLDTNYRQNFNYTTQGRYN</sequence>
<feature type="non-terminal residue" evidence="2">
    <location>
        <position position="1"/>
    </location>
</feature>
<reference evidence="2" key="1">
    <citation type="submission" date="2013-07" db="EMBL/GenBank/DDBJ databases">
        <title>Midgut Transcriptome Profiling of Anoplphora glabripennis, a Lignocellulose Degrading, Wood-Boring Cerambycid.</title>
        <authorList>
            <person name="Scully E.D."/>
            <person name="Hoover K."/>
            <person name="Carlson J.E."/>
            <person name="Tien M."/>
            <person name="Geib S.M."/>
        </authorList>
    </citation>
    <scope>NUCLEOTIDE SEQUENCE</scope>
</reference>
<evidence type="ECO:0000313" key="2">
    <source>
        <dbReference type="EMBL" id="JAB65626.1"/>
    </source>
</evidence>
<feature type="non-terminal residue" evidence="2">
    <location>
        <position position="364"/>
    </location>
</feature>
<accession>V5I9J2</accession>
<dbReference type="EMBL" id="GALX01002840">
    <property type="protein sequence ID" value="JAB65626.1"/>
    <property type="molecule type" value="Transcribed_RNA"/>
</dbReference>
<protein>
    <submittedName>
        <fullName evidence="2">Uncharacterized protein</fullName>
    </submittedName>
</protein>
<evidence type="ECO:0000256" key="1">
    <source>
        <dbReference type="SAM" id="Coils"/>
    </source>
</evidence>
<keyword evidence="1" id="KW-0175">Coiled coil</keyword>
<feature type="coiled-coil region" evidence="1">
    <location>
        <begin position="93"/>
        <end position="155"/>
    </location>
</feature>
<organism evidence="2">
    <name type="scientific">Anoplophora glabripennis</name>
    <name type="common">Asian longhorn beetle</name>
    <name type="synonym">Anoplophora nobilis</name>
    <dbReference type="NCBI Taxonomy" id="217634"/>
    <lineage>
        <taxon>Eukaryota</taxon>
        <taxon>Metazoa</taxon>
        <taxon>Ecdysozoa</taxon>
        <taxon>Arthropoda</taxon>
        <taxon>Hexapoda</taxon>
        <taxon>Insecta</taxon>
        <taxon>Pterygota</taxon>
        <taxon>Neoptera</taxon>
        <taxon>Endopterygota</taxon>
        <taxon>Coleoptera</taxon>
        <taxon>Polyphaga</taxon>
        <taxon>Cucujiformia</taxon>
        <taxon>Chrysomeloidea</taxon>
        <taxon>Cerambycidae</taxon>
        <taxon>Lamiinae</taxon>
        <taxon>Lamiini</taxon>
        <taxon>Anoplophora</taxon>
    </lineage>
</organism>
<name>V5I9J2_ANOGL</name>
<proteinExistence type="predicted"/>
<dbReference type="AlphaFoldDB" id="V5I9J2"/>